<dbReference type="OrthoDB" id="9771846at2"/>
<dbReference type="AlphaFoldDB" id="A0A5N0EBM4"/>
<dbReference type="Proteomes" id="UP000323876">
    <property type="component" value="Unassembled WGS sequence"/>
</dbReference>
<evidence type="ECO:0000313" key="3">
    <source>
        <dbReference type="EMBL" id="KAA8886190.1"/>
    </source>
</evidence>
<dbReference type="CDD" id="cd04186">
    <property type="entry name" value="GT_2_like_c"/>
    <property type="match status" value="1"/>
</dbReference>
<keyword evidence="1" id="KW-0472">Membrane</keyword>
<dbReference type="GO" id="GO:0016740">
    <property type="term" value="F:transferase activity"/>
    <property type="evidence" value="ECO:0007669"/>
    <property type="project" value="UniProtKB-KW"/>
</dbReference>
<evidence type="ECO:0000313" key="4">
    <source>
        <dbReference type="Proteomes" id="UP000323876"/>
    </source>
</evidence>
<sequence>MSRRDDTTVGLILVTYQSAEDLPPFLESLPAAVAPFALDVVGVDNVSADRSVEIVEEFGGRVIRNNKNVGLAAAINQGAVATDAEWILVANPDTRLAPGSIAALVETAMTDDRIGMIGPQVARLDGTPYPTGRRFPSLGVGIAHALLGGIWPANPATRRYFGKSVTTTSDVDWISGCCMLFRRNAFDSIGGFDIRYFLYFEETKAALDMHRAGWRVVLDPNVEIRHREGGSMRSAPFRKIRSHHRSALRFYCDYHRRSPWLMFAPVVAAGLVVRGAISVLRTAITRRTTSAAHRTEDDINA</sequence>
<feature type="transmembrane region" description="Helical" evidence="1">
    <location>
        <begin position="260"/>
        <end position="280"/>
    </location>
</feature>
<accession>A0A5N0EBM4</accession>
<dbReference type="InterPro" id="IPR001173">
    <property type="entry name" value="Glyco_trans_2-like"/>
</dbReference>
<proteinExistence type="predicted"/>
<dbReference type="InterPro" id="IPR029044">
    <property type="entry name" value="Nucleotide-diphossugar_trans"/>
</dbReference>
<name>A0A5N0EBM4_9NOCA</name>
<keyword evidence="3" id="KW-0808">Transferase</keyword>
<protein>
    <submittedName>
        <fullName evidence="3">Glycosyltransferase family 2 protein</fullName>
    </submittedName>
</protein>
<gene>
    <name evidence="3" type="ORF">F3087_26735</name>
</gene>
<organism evidence="3 4">
    <name type="scientific">Nocardia colli</name>
    <dbReference type="NCBI Taxonomy" id="2545717"/>
    <lineage>
        <taxon>Bacteria</taxon>
        <taxon>Bacillati</taxon>
        <taxon>Actinomycetota</taxon>
        <taxon>Actinomycetes</taxon>
        <taxon>Mycobacteriales</taxon>
        <taxon>Nocardiaceae</taxon>
        <taxon>Nocardia</taxon>
    </lineage>
</organism>
<dbReference type="SUPFAM" id="SSF53448">
    <property type="entry name" value="Nucleotide-diphospho-sugar transferases"/>
    <property type="match status" value="1"/>
</dbReference>
<dbReference type="PANTHER" id="PTHR43179:SF7">
    <property type="entry name" value="RHAMNOSYLTRANSFERASE WBBL"/>
    <property type="match status" value="1"/>
</dbReference>
<reference evidence="3 4" key="1">
    <citation type="submission" date="2019-09" db="EMBL/GenBank/DDBJ databases">
        <authorList>
            <person name="Wang X."/>
        </authorList>
    </citation>
    <scope>NUCLEOTIDE SEQUENCE [LARGE SCALE GENOMIC DNA]</scope>
    <source>
        <strain evidence="3 4">CICC 11023</strain>
    </source>
</reference>
<comment type="caution">
    <text evidence="3">The sequence shown here is derived from an EMBL/GenBank/DDBJ whole genome shotgun (WGS) entry which is preliminary data.</text>
</comment>
<feature type="domain" description="Glycosyltransferase 2-like" evidence="2">
    <location>
        <begin position="12"/>
        <end position="189"/>
    </location>
</feature>
<dbReference type="PANTHER" id="PTHR43179">
    <property type="entry name" value="RHAMNOSYLTRANSFERASE WBBL"/>
    <property type="match status" value="1"/>
</dbReference>
<dbReference type="Pfam" id="PF00535">
    <property type="entry name" value="Glycos_transf_2"/>
    <property type="match status" value="1"/>
</dbReference>
<dbReference type="RefSeq" id="WP_150404762.1">
    <property type="nucleotide sequence ID" value="NZ_VXLC01000014.1"/>
</dbReference>
<keyword evidence="1" id="KW-0812">Transmembrane</keyword>
<keyword evidence="4" id="KW-1185">Reference proteome</keyword>
<dbReference type="EMBL" id="VXLC01000014">
    <property type="protein sequence ID" value="KAA8886190.1"/>
    <property type="molecule type" value="Genomic_DNA"/>
</dbReference>
<dbReference type="Gene3D" id="3.90.550.10">
    <property type="entry name" value="Spore Coat Polysaccharide Biosynthesis Protein SpsA, Chain A"/>
    <property type="match status" value="1"/>
</dbReference>
<evidence type="ECO:0000256" key="1">
    <source>
        <dbReference type="SAM" id="Phobius"/>
    </source>
</evidence>
<keyword evidence="1" id="KW-1133">Transmembrane helix</keyword>
<evidence type="ECO:0000259" key="2">
    <source>
        <dbReference type="Pfam" id="PF00535"/>
    </source>
</evidence>